<dbReference type="EMBL" id="CAXLJM020000111">
    <property type="protein sequence ID" value="CAL8136552.1"/>
    <property type="molecule type" value="Genomic_DNA"/>
</dbReference>
<feature type="compositionally biased region" description="Pro residues" evidence="2">
    <location>
        <begin position="170"/>
        <end position="183"/>
    </location>
</feature>
<dbReference type="PANTHER" id="PTHR33324:SF2">
    <property type="entry name" value="MYB_SANT-LIKE DNA-BINDING DOMAIN-CONTAINING PROTEIN"/>
    <property type="match status" value="1"/>
</dbReference>
<dbReference type="PANTHER" id="PTHR33324">
    <property type="entry name" value="EXPRESSED PROTEIN"/>
    <property type="match status" value="1"/>
</dbReference>
<feature type="region of interest" description="Disordered" evidence="2">
    <location>
        <begin position="1"/>
        <end position="33"/>
    </location>
</feature>
<dbReference type="Proteomes" id="UP001642540">
    <property type="component" value="Unassembled WGS sequence"/>
</dbReference>
<protein>
    <submittedName>
        <fullName evidence="3">Uncharacterized protein</fullName>
    </submittedName>
</protein>
<reference evidence="3 4" key="1">
    <citation type="submission" date="2024-08" db="EMBL/GenBank/DDBJ databases">
        <authorList>
            <person name="Cucini C."/>
            <person name="Frati F."/>
        </authorList>
    </citation>
    <scope>NUCLEOTIDE SEQUENCE [LARGE SCALE GENOMIC DNA]</scope>
</reference>
<keyword evidence="4" id="KW-1185">Reference proteome</keyword>
<comment type="caution">
    <text evidence="3">The sequence shown here is derived from an EMBL/GenBank/DDBJ whole genome shotgun (WGS) entry which is preliminary data.</text>
</comment>
<feature type="region of interest" description="Disordered" evidence="2">
    <location>
        <begin position="136"/>
        <end position="200"/>
    </location>
</feature>
<name>A0ABP1RVF6_9HEXA</name>
<gene>
    <name evidence="3" type="ORF">ODALV1_LOCUS26498</name>
</gene>
<feature type="coiled-coil region" evidence="1">
    <location>
        <begin position="216"/>
        <end position="243"/>
    </location>
</feature>
<accession>A0ABP1RVF6</accession>
<evidence type="ECO:0000313" key="4">
    <source>
        <dbReference type="Proteomes" id="UP001642540"/>
    </source>
</evidence>
<sequence length="335" mass="38375">MKRATEIKTATDVPGRKETEEKKRDRRSWTEKEKEESLDYLLNTIQSGHVIEKPNAYAYYETAAKKLDFIDCSGKQLRNTIYNMKRKYTQAKDWRSKTGEGILIEEGEESVAAKLRKMCPFFDKLDEVFGSRSSISPPVVHDSAGPRSHVCNPQDEPNSQFESTEEEPPSTIPTPNTPLPPSTIPKIDTTTKKRKNSESGMEALASTAKLKFEFQKEELLLKKDKWVQEKESKESEIQLLRDKFEFEKVVAERKLALEERRIQNEFELEKYRVDQNLKLQVELANPWKTNTLSIARSKISSSSLDESDNTISHAANSQTAEIADDLTFFAAIIFI</sequence>
<evidence type="ECO:0000256" key="2">
    <source>
        <dbReference type="SAM" id="MobiDB-lite"/>
    </source>
</evidence>
<proteinExistence type="predicted"/>
<keyword evidence="1" id="KW-0175">Coiled coil</keyword>
<evidence type="ECO:0000256" key="1">
    <source>
        <dbReference type="SAM" id="Coils"/>
    </source>
</evidence>
<feature type="compositionally biased region" description="Basic and acidic residues" evidence="2">
    <location>
        <begin position="14"/>
        <end position="33"/>
    </location>
</feature>
<evidence type="ECO:0000313" key="3">
    <source>
        <dbReference type="EMBL" id="CAL8136552.1"/>
    </source>
</evidence>
<organism evidence="3 4">
    <name type="scientific">Orchesella dallaii</name>
    <dbReference type="NCBI Taxonomy" id="48710"/>
    <lineage>
        <taxon>Eukaryota</taxon>
        <taxon>Metazoa</taxon>
        <taxon>Ecdysozoa</taxon>
        <taxon>Arthropoda</taxon>
        <taxon>Hexapoda</taxon>
        <taxon>Collembola</taxon>
        <taxon>Entomobryomorpha</taxon>
        <taxon>Entomobryoidea</taxon>
        <taxon>Orchesellidae</taxon>
        <taxon>Orchesellinae</taxon>
        <taxon>Orchesella</taxon>
    </lineage>
</organism>